<gene>
    <name evidence="5" type="ORF">AB5J58_24920</name>
</gene>
<dbReference type="Pfam" id="PF21537">
    <property type="entry name" value="DUF1980_C"/>
    <property type="match status" value="1"/>
</dbReference>
<keyword evidence="2" id="KW-0812">Transmembrane</keyword>
<evidence type="ECO:0000259" key="4">
    <source>
        <dbReference type="Pfam" id="PF21537"/>
    </source>
</evidence>
<dbReference type="PANTHER" id="PTHR40047:SF1">
    <property type="entry name" value="UPF0703 PROTEIN YCGQ"/>
    <property type="match status" value="1"/>
</dbReference>
<dbReference type="InterPro" id="IPR015402">
    <property type="entry name" value="DUF1980"/>
</dbReference>
<dbReference type="AlphaFoldDB" id="A0AB39MSC9"/>
<dbReference type="Pfam" id="PF09323">
    <property type="entry name" value="DUF1980"/>
    <property type="match status" value="1"/>
</dbReference>
<feature type="compositionally biased region" description="Acidic residues" evidence="1">
    <location>
        <begin position="63"/>
        <end position="78"/>
    </location>
</feature>
<feature type="region of interest" description="Disordered" evidence="1">
    <location>
        <begin position="58"/>
        <end position="95"/>
    </location>
</feature>
<reference evidence="5" key="1">
    <citation type="submission" date="2024-07" db="EMBL/GenBank/DDBJ databases">
        <authorList>
            <person name="Yu S.T."/>
        </authorList>
    </citation>
    <scope>NUCLEOTIDE SEQUENCE</scope>
    <source>
        <strain evidence="5">R08</strain>
    </source>
</reference>
<proteinExistence type="predicted"/>
<protein>
    <submittedName>
        <fullName evidence="5">TIGR03943 family protein</fullName>
    </submittedName>
</protein>
<evidence type="ECO:0000313" key="5">
    <source>
        <dbReference type="EMBL" id="XDQ07939.1"/>
    </source>
</evidence>
<feature type="transmembrane region" description="Helical" evidence="2">
    <location>
        <begin position="35"/>
        <end position="55"/>
    </location>
</feature>
<evidence type="ECO:0000259" key="3">
    <source>
        <dbReference type="Pfam" id="PF09323"/>
    </source>
</evidence>
<feature type="domain" description="DUF1980" evidence="3">
    <location>
        <begin position="12"/>
        <end position="128"/>
    </location>
</feature>
<evidence type="ECO:0000256" key="1">
    <source>
        <dbReference type="SAM" id="MobiDB-lite"/>
    </source>
</evidence>
<dbReference type="EMBL" id="CP163431">
    <property type="protein sequence ID" value="XDQ07939.1"/>
    <property type="molecule type" value="Genomic_DNA"/>
</dbReference>
<dbReference type="PANTHER" id="PTHR40047">
    <property type="entry name" value="UPF0703 PROTEIN YCGQ"/>
    <property type="match status" value="1"/>
</dbReference>
<evidence type="ECO:0000256" key="2">
    <source>
        <dbReference type="SAM" id="Phobius"/>
    </source>
</evidence>
<dbReference type="InterPro" id="IPR048493">
    <property type="entry name" value="DUF1980_N"/>
</dbReference>
<keyword evidence="2" id="KW-1133">Transmembrane helix</keyword>
<keyword evidence="2" id="KW-0472">Membrane</keyword>
<accession>A0AB39MSC9</accession>
<name>A0AB39MSC9_9ACTN</name>
<organism evidence="5">
    <name type="scientific">Streptomyces sp. R08</name>
    <dbReference type="NCBI Taxonomy" id="3238624"/>
    <lineage>
        <taxon>Bacteria</taxon>
        <taxon>Bacillati</taxon>
        <taxon>Actinomycetota</taxon>
        <taxon>Actinomycetes</taxon>
        <taxon>Kitasatosporales</taxon>
        <taxon>Streptomycetaceae</taxon>
        <taxon>Streptomyces</taxon>
    </lineage>
</organism>
<dbReference type="RefSeq" id="WP_369192627.1">
    <property type="nucleotide sequence ID" value="NZ_CP163431.1"/>
</dbReference>
<dbReference type="InterPro" id="IPR052955">
    <property type="entry name" value="UPF0703_membrane_permease"/>
</dbReference>
<dbReference type="InterPro" id="IPR048447">
    <property type="entry name" value="DUF1980_C"/>
</dbReference>
<feature type="domain" description="DUF1980" evidence="4">
    <location>
        <begin position="159"/>
        <end position="260"/>
    </location>
</feature>
<dbReference type="NCBIfam" id="TIGR03943">
    <property type="entry name" value="TIGR03943 family putative permease subunit"/>
    <property type="match status" value="1"/>
</dbReference>
<feature type="compositionally biased region" description="Basic and acidic residues" evidence="1">
    <location>
        <begin position="79"/>
        <end position="89"/>
    </location>
</feature>
<sequence>MRRYGSAVLLLLVGGAVLRISLFSELYLRYVQPALRPYLVISGGLLMLLGSVAAVRGMRQREEEEEPEGEPEEEDPDEDHGHGHGDGHGHGHGHAHGGPRIAWLLTLPALALLLFPPPALGSYSASREEAQRAAQGVGTFSALPAGNPLDISVAQYSSRAIYDTGHSLKGRTLRMTGFVTHGSHGTWYVTRLLVTCCAADATISKVEIRGEEVDGAPQTDSWVTVTGVWLPKGKLGTDGAWPPVLKATTVTQVKEPADPYDKR</sequence>